<evidence type="ECO:0000256" key="9">
    <source>
        <dbReference type="SAM" id="SignalP"/>
    </source>
</evidence>
<reference evidence="11" key="1">
    <citation type="thesis" date="2020" institute="ProQuest LLC" country="789 East Eisenhower Parkway, Ann Arbor, MI, USA">
        <title>Comparative Genomics and Chromosome Evolution.</title>
        <authorList>
            <person name="Mudd A.B."/>
        </authorList>
    </citation>
    <scope>NUCLEOTIDE SEQUENCE</scope>
    <source>
        <strain evidence="11">HN-11 Male</strain>
        <tissue evidence="11">Kidney and liver</tissue>
    </source>
</reference>
<evidence type="ECO:0000256" key="3">
    <source>
        <dbReference type="ARBA" id="ARBA00022692"/>
    </source>
</evidence>
<dbReference type="PANTHER" id="PTHR32178:SF7">
    <property type="entry name" value="IG-LIKE V-TYPE DOMAIN-CONTAINING PROTEIN FAM187A"/>
    <property type="match status" value="1"/>
</dbReference>
<comment type="similarity">
    <text evidence="2">Belongs to the FAM187 family.</text>
</comment>
<dbReference type="PROSITE" id="PS50835">
    <property type="entry name" value="IG_LIKE"/>
    <property type="match status" value="1"/>
</dbReference>
<sequence>MLLCCPLLPYIAATFLLHLDPVRSYEIAERDDLLNDFQCPALLMFDTAAFLSDMTFELPCHCKPSIISSVVWYYRQKAGKKKTRVLTDFNGTVQLDTKNVLGHNDITLRFSIRMFTLIVFKAQLEDSGLYMCGSQDGQIFYGYDVDIQNSKHVYVAFEEKHGHPQPDLITKYFVSFTTFWEWTMCDRCDVRGEQRRIGLCYINSTYLDHRYHTVPGDVASCGSDAVPPKFKKLIATRRPEVLIRSCTTPCYEKKKGILGKFNSFIHTLSKLKDYIPWLTKVPTQIHTHTIGTRLTIACPGGKPEHAVAWDKGDQRLYRTDYLIGTNKSMRVFIDHGNHLNFRSVEYRDKGIYYCWLQGKMVAGFRLAVERDPVTKRHFNDPEAIFAMKIIGISFVFFLVFFLLIHFVKCCFLAVKSS</sequence>
<protein>
    <recommendedName>
        <fullName evidence="10">Ig-like domain-containing protein</fullName>
    </recommendedName>
</protein>
<evidence type="ECO:0000256" key="8">
    <source>
        <dbReference type="SAM" id="Phobius"/>
    </source>
</evidence>
<dbReference type="Gene3D" id="2.60.40.10">
    <property type="entry name" value="Immunoglobulins"/>
    <property type="match status" value="2"/>
</dbReference>
<dbReference type="InterPro" id="IPR013106">
    <property type="entry name" value="Ig_V-set"/>
</dbReference>
<dbReference type="Proteomes" id="UP000770717">
    <property type="component" value="Unassembled WGS sequence"/>
</dbReference>
<evidence type="ECO:0000313" key="12">
    <source>
        <dbReference type="Proteomes" id="UP000770717"/>
    </source>
</evidence>
<evidence type="ECO:0000256" key="2">
    <source>
        <dbReference type="ARBA" id="ARBA00008727"/>
    </source>
</evidence>
<dbReference type="SMART" id="SM00408">
    <property type="entry name" value="IGc2"/>
    <property type="match status" value="1"/>
</dbReference>
<dbReference type="InterPro" id="IPR003599">
    <property type="entry name" value="Ig_sub"/>
</dbReference>
<keyword evidence="12" id="KW-1185">Reference proteome</keyword>
<feature type="transmembrane region" description="Helical" evidence="8">
    <location>
        <begin position="389"/>
        <end position="414"/>
    </location>
</feature>
<dbReference type="Pfam" id="PF07686">
    <property type="entry name" value="V-set"/>
    <property type="match status" value="1"/>
</dbReference>
<keyword evidence="5 8" id="KW-1133">Transmembrane helix</keyword>
<dbReference type="OrthoDB" id="9899560at2759"/>
<comment type="caution">
    <text evidence="11">The sequence shown here is derived from an EMBL/GenBank/DDBJ whole genome shotgun (WGS) entry which is preliminary data.</text>
</comment>
<feature type="domain" description="Ig-like" evidence="10">
    <location>
        <begin position="276"/>
        <end position="354"/>
    </location>
</feature>
<dbReference type="InterPro" id="IPR039311">
    <property type="entry name" value="FAM187A/B"/>
</dbReference>
<dbReference type="PANTHER" id="PTHR32178">
    <property type="entry name" value="FAM187"/>
    <property type="match status" value="1"/>
</dbReference>
<name>A0A8J6ERS0_ELECQ</name>
<keyword evidence="3 8" id="KW-0812">Transmembrane</keyword>
<keyword evidence="6 8" id="KW-0472">Membrane</keyword>
<evidence type="ECO:0000256" key="7">
    <source>
        <dbReference type="ARBA" id="ARBA00023180"/>
    </source>
</evidence>
<accession>A0A8J6ERS0</accession>
<evidence type="ECO:0000256" key="4">
    <source>
        <dbReference type="ARBA" id="ARBA00022729"/>
    </source>
</evidence>
<dbReference type="EMBL" id="WNTK01000013">
    <property type="protein sequence ID" value="KAG9474372.1"/>
    <property type="molecule type" value="Genomic_DNA"/>
</dbReference>
<evidence type="ECO:0000256" key="1">
    <source>
        <dbReference type="ARBA" id="ARBA00004479"/>
    </source>
</evidence>
<evidence type="ECO:0000259" key="10">
    <source>
        <dbReference type="PROSITE" id="PS50835"/>
    </source>
</evidence>
<evidence type="ECO:0000313" key="11">
    <source>
        <dbReference type="EMBL" id="KAG9474372.1"/>
    </source>
</evidence>
<evidence type="ECO:0000256" key="5">
    <source>
        <dbReference type="ARBA" id="ARBA00022989"/>
    </source>
</evidence>
<dbReference type="InterPro" id="IPR007110">
    <property type="entry name" value="Ig-like_dom"/>
</dbReference>
<dbReference type="SUPFAM" id="SSF48726">
    <property type="entry name" value="Immunoglobulin"/>
    <property type="match status" value="2"/>
</dbReference>
<proteinExistence type="inferred from homology"/>
<gene>
    <name evidence="11" type="ORF">GDO78_004590</name>
</gene>
<comment type="subcellular location">
    <subcellularLocation>
        <location evidence="1">Membrane</location>
        <topology evidence="1">Single-pass type I membrane protein</topology>
    </subcellularLocation>
</comment>
<dbReference type="InterPro" id="IPR013783">
    <property type="entry name" value="Ig-like_fold"/>
</dbReference>
<dbReference type="AlphaFoldDB" id="A0A8J6ERS0"/>
<feature type="signal peptide" evidence="9">
    <location>
        <begin position="1"/>
        <end position="24"/>
    </location>
</feature>
<feature type="chain" id="PRO_5035288890" description="Ig-like domain-containing protein" evidence="9">
    <location>
        <begin position="25"/>
        <end position="417"/>
    </location>
</feature>
<keyword evidence="4 9" id="KW-0732">Signal</keyword>
<dbReference type="GO" id="GO:0016020">
    <property type="term" value="C:membrane"/>
    <property type="evidence" value="ECO:0007669"/>
    <property type="project" value="UniProtKB-SubCell"/>
</dbReference>
<dbReference type="InterPro" id="IPR003598">
    <property type="entry name" value="Ig_sub2"/>
</dbReference>
<dbReference type="SMART" id="SM00409">
    <property type="entry name" value="IG"/>
    <property type="match status" value="2"/>
</dbReference>
<evidence type="ECO:0000256" key="6">
    <source>
        <dbReference type="ARBA" id="ARBA00023136"/>
    </source>
</evidence>
<keyword evidence="7" id="KW-0325">Glycoprotein</keyword>
<dbReference type="InterPro" id="IPR036179">
    <property type="entry name" value="Ig-like_dom_sf"/>
</dbReference>
<organism evidence="11 12">
    <name type="scientific">Eleutherodactylus coqui</name>
    <name type="common">Puerto Rican coqui</name>
    <dbReference type="NCBI Taxonomy" id="57060"/>
    <lineage>
        <taxon>Eukaryota</taxon>
        <taxon>Metazoa</taxon>
        <taxon>Chordata</taxon>
        <taxon>Craniata</taxon>
        <taxon>Vertebrata</taxon>
        <taxon>Euteleostomi</taxon>
        <taxon>Amphibia</taxon>
        <taxon>Batrachia</taxon>
        <taxon>Anura</taxon>
        <taxon>Neobatrachia</taxon>
        <taxon>Hyloidea</taxon>
        <taxon>Eleutherodactylidae</taxon>
        <taxon>Eleutherodactylinae</taxon>
        <taxon>Eleutherodactylus</taxon>
        <taxon>Eleutherodactylus</taxon>
    </lineage>
</organism>